<evidence type="ECO:0000313" key="1">
    <source>
        <dbReference type="EMBL" id="KAF7362767.1"/>
    </source>
</evidence>
<dbReference type="PANTHER" id="PTHR14187:SF5">
    <property type="entry name" value="HEAT SHOCK 70 KDA PROTEIN 12A"/>
    <property type="match status" value="1"/>
</dbReference>
<dbReference type="Gene3D" id="3.90.640.10">
    <property type="entry name" value="Actin, Chain A, domain 4"/>
    <property type="match status" value="1"/>
</dbReference>
<protein>
    <recommendedName>
        <fullName evidence="3">Actin-like ATPase domain-containing protein</fullName>
    </recommendedName>
</protein>
<dbReference type="Gene3D" id="3.30.420.40">
    <property type="match status" value="2"/>
</dbReference>
<dbReference type="CDD" id="cd10170">
    <property type="entry name" value="ASKHA_NBD_HSP70"/>
    <property type="match status" value="1"/>
</dbReference>
<gene>
    <name evidence="1" type="ORF">MVEN_00626400</name>
</gene>
<dbReference type="SUPFAM" id="SSF53067">
    <property type="entry name" value="Actin-like ATPase domain"/>
    <property type="match status" value="2"/>
</dbReference>
<organism evidence="1 2">
    <name type="scientific">Mycena venus</name>
    <dbReference type="NCBI Taxonomy" id="2733690"/>
    <lineage>
        <taxon>Eukaryota</taxon>
        <taxon>Fungi</taxon>
        <taxon>Dikarya</taxon>
        <taxon>Basidiomycota</taxon>
        <taxon>Agaricomycotina</taxon>
        <taxon>Agaricomycetes</taxon>
        <taxon>Agaricomycetidae</taxon>
        <taxon>Agaricales</taxon>
        <taxon>Marasmiineae</taxon>
        <taxon>Mycenaceae</taxon>
        <taxon>Mycena</taxon>
    </lineage>
</organism>
<accession>A0A8H6YQ22</accession>
<keyword evidence="2" id="KW-1185">Reference proteome</keyword>
<name>A0A8H6YQ22_9AGAR</name>
<dbReference type="EMBL" id="JACAZI010000004">
    <property type="protein sequence ID" value="KAF7362767.1"/>
    <property type="molecule type" value="Genomic_DNA"/>
</dbReference>
<sequence length="546" mass="60893">MAARKPYSGARALVFGIDVGTTYSGLSYSILEPGQVPVIRPITRFPGQQDVGGDSKVPTSIYYDRDGIIRAEGADTTLAASMEKADDEGWQHAHWFKLHLRPPVVDGTTDIPPLPYRKTAVNVFGDFLRYLFDRFVIAHPNGWEGKQQSQMREAAVMAGLIPESDAGERLRFVTEGEASLHFCIQNGLATEAINSGKGVVVVDAGGGTIDLSTYRLVTKSNGHKEYEEIAPPHCLFQGSIYVTQRARDYVEVLLRNSKYAADVDYIAQAFDTSAKLSFRGEEFAFIKFGTNRDQDPSVNIRNGQLKIPGSDVKKLFEPSIAAVVNAVRQQCISAYSVTQVSSVFLVGGFAANDWLFSEIKSRLQPLKLDVTRPDAHLNKAVADGAVSFYVDHYVSVRVARFTYGMQISEPYNPNNVEHATRTILKRGIQVCETKEFRESYTRHNADPTGLDRFSTELYAYRGRGDPQWLDVDPDLYQVVCTIQADTSRLTKYPNYRRGASASIVPNSMFYELKFDVVLSFGLTELKAQIAWMENASHFIFIFSPLF</sequence>
<reference evidence="1" key="1">
    <citation type="submission" date="2020-05" db="EMBL/GenBank/DDBJ databases">
        <title>Mycena genomes resolve the evolution of fungal bioluminescence.</title>
        <authorList>
            <person name="Tsai I.J."/>
        </authorList>
    </citation>
    <scope>NUCLEOTIDE SEQUENCE</scope>
    <source>
        <strain evidence="1">CCC161011</strain>
    </source>
</reference>
<comment type="caution">
    <text evidence="1">The sequence shown here is derived from an EMBL/GenBank/DDBJ whole genome shotgun (WGS) entry which is preliminary data.</text>
</comment>
<evidence type="ECO:0000313" key="2">
    <source>
        <dbReference type="Proteomes" id="UP000620124"/>
    </source>
</evidence>
<proteinExistence type="predicted"/>
<dbReference type="InterPro" id="IPR043129">
    <property type="entry name" value="ATPase_NBD"/>
</dbReference>
<dbReference type="OrthoDB" id="2963168at2759"/>
<dbReference type="Proteomes" id="UP000620124">
    <property type="component" value="Unassembled WGS sequence"/>
</dbReference>
<dbReference type="PANTHER" id="PTHR14187">
    <property type="entry name" value="ALPHA KINASE/ELONGATION FACTOR 2 KINASE"/>
    <property type="match status" value="1"/>
</dbReference>
<evidence type="ECO:0008006" key="3">
    <source>
        <dbReference type="Google" id="ProtNLM"/>
    </source>
</evidence>
<dbReference type="AlphaFoldDB" id="A0A8H6YQ22"/>